<evidence type="ECO:0000259" key="5">
    <source>
        <dbReference type="Pfam" id="PF12802"/>
    </source>
</evidence>
<comment type="caution">
    <text evidence="6">The sequence shown here is derived from an EMBL/GenBank/DDBJ whole genome shotgun (WGS) entry which is preliminary data.</text>
</comment>
<evidence type="ECO:0000256" key="4">
    <source>
        <dbReference type="SAM" id="MobiDB-lite"/>
    </source>
</evidence>
<gene>
    <name evidence="6" type="ORF">GCM10009751_32560</name>
</gene>
<feature type="region of interest" description="Disordered" evidence="4">
    <location>
        <begin position="156"/>
        <end position="214"/>
    </location>
</feature>
<evidence type="ECO:0000313" key="7">
    <source>
        <dbReference type="Proteomes" id="UP001501094"/>
    </source>
</evidence>
<name>A0ABP4ZT79_9MICO</name>
<dbReference type="PANTHER" id="PTHR38465">
    <property type="entry name" value="HTH-TYPE TRANSCRIPTIONAL REGULATOR MJ1563-RELATED"/>
    <property type="match status" value="1"/>
</dbReference>
<protein>
    <recommendedName>
        <fullName evidence="5">HTH marR-type domain-containing protein</fullName>
    </recommendedName>
</protein>
<dbReference type="InterPro" id="IPR036390">
    <property type="entry name" value="WH_DNA-bd_sf"/>
</dbReference>
<evidence type="ECO:0000256" key="3">
    <source>
        <dbReference type="ARBA" id="ARBA00023163"/>
    </source>
</evidence>
<evidence type="ECO:0000313" key="6">
    <source>
        <dbReference type="EMBL" id="GAA1870908.1"/>
    </source>
</evidence>
<proteinExistence type="predicted"/>
<keyword evidence="3" id="KW-0804">Transcription</keyword>
<reference evidence="7" key="1">
    <citation type="journal article" date="2019" name="Int. J. Syst. Evol. Microbiol.">
        <title>The Global Catalogue of Microorganisms (GCM) 10K type strain sequencing project: providing services to taxonomists for standard genome sequencing and annotation.</title>
        <authorList>
            <consortium name="The Broad Institute Genomics Platform"/>
            <consortium name="The Broad Institute Genome Sequencing Center for Infectious Disease"/>
            <person name="Wu L."/>
            <person name="Ma J."/>
        </authorList>
    </citation>
    <scope>NUCLEOTIDE SEQUENCE [LARGE SCALE GENOMIC DNA]</scope>
    <source>
        <strain evidence="7">JCM 14326</strain>
    </source>
</reference>
<keyword evidence="7" id="KW-1185">Reference proteome</keyword>
<feature type="domain" description="HTH marR-type" evidence="5">
    <location>
        <begin position="82"/>
        <end position="125"/>
    </location>
</feature>
<dbReference type="Gene3D" id="1.10.10.10">
    <property type="entry name" value="Winged helix-like DNA-binding domain superfamily/Winged helix DNA-binding domain"/>
    <property type="match status" value="1"/>
</dbReference>
<dbReference type="Proteomes" id="UP001501094">
    <property type="component" value="Unassembled WGS sequence"/>
</dbReference>
<dbReference type="PANTHER" id="PTHR38465:SF2">
    <property type="entry name" value="HTH-TYPE TRANSCRIPTIONAL REGULATOR MMPR5"/>
    <property type="match status" value="1"/>
</dbReference>
<keyword evidence="1" id="KW-0805">Transcription regulation</keyword>
<dbReference type="SUPFAM" id="SSF46785">
    <property type="entry name" value="Winged helix' DNA-binding domain"/>
    <property type="match status" value="1"/>
</dbReference>
<dbReference type="EMBL" id="BAAANL010000007">
    <property type="protein sequence ID" value="GAA1870908.1"/>
    <property type="molecule type" value="Genomic_DNA"/>
</dbReference>
<evidence type="ECO:0000256" key="1">
    <source>
        <dbReference type="ARBA" id="ARBA00023015"/>
    </source>
</evidence>
<dbReference type="InterPro" id="IPR000835">
    <property type="entry name" value="HTH_MarR-typ"/>
</dbReference>
<accession>A0ABP4ZT79</accession>
<dbReference type="InterPro" id="IPR011991">
    <property type="entry name" value="ArsR-like_HTH"/>
</dbReference>
<organism evidence="6 7">
    <name type="scientific">Myceligenerans crystallogenes</name>
    <dbReference type="NCBI Taxonomy" id="316335"/>
    <lineage>
        <taxon>Bacteria</taxon>
        <taxon>Bacillati</taxon>
        <taxon>Actinomycetota</taxon>
        <taxon>Actinomycetes</taxon>
        <taxon>Micrococcales</taxon>
        <taxon>Promicromonosporaceae</taxon>
        <taxon>Myceligenerans</taxon>
    </lineage>
</organism>
<dbReference type="Pfam" id="PF12802">
    <property type="entry name" value="MarR_2"/>
    <property type="match status" value="1"/>
</dbReference>
<sequence length="214" mass="22856">MQGGAGCASRSRPAAFRRYRPAARPAGLHRDARGTAQRRTRPAAASAPDHDDTALAEYEELLSGVFQAQGLNRMGSRVLTCLFLSDDGALTAAELTRHLQVSPATVSKAIAFLESQTLVRRERIDGRRDRYLVDPELFYQATIASARSHDQLIARRSTGPGWAPAPPQRRGGAGATQVARSPHTTGAGPPPEGSRDVGLLRVTPAGAGTARRSR</sequence>
<evidence type="ECO:0000256" key="2">
    <source>
        <dbReference type="ARBA" id="ARBA00023125"/>
    </source>
</evidence>
<dbReference type="CDD" id="cd00090">
    <property type="entry name" value="HTH_ARSR"/>
    <property type="match status" value="1"/>
</dbReference>
<keyword evidence="2" id="KW-0238">DNA-binding</keyword>
<dbReference type="InterPro" id="IPR036388">
    <property type="entry name" value="WH-like_DNA-bd_sf"/>
</dbReference>
<dbReference type="InterPro" id="IPR052362">
    <property type="entry name" value="HTH-GbsR_regulator"/>
</dbReference>
<feature type="region of interest" description="Disordered" evidence="4">
    <location>
        <begin position="1"/>
        <end position="50"/>
    </location>
</feature>